<dbReference type="InterPro" id="IPR011009">
    <property type="entry name" value="Kinase-like_dom_sf"/>
</dbReference>
<dbReference type="SMART" id="SM00108">
    <property type="entry name" value="B_lectin"/>
    <property type="match status" value="1"/>
</dbReference>
<dbReference type="PROSITE" id="PS50948">
    <property type="entry name" value="PAN"/>
    <property type="match status" value="1"/>
</dbReference>
<feature type="binding site" evidence="16">
    <location>
        <position position="539"/>
    </location>
    <ligand>
        <name>ATP</name>
        <dbReference type="ChEBI" id="CHEBI:30616"/>
    </ligand>
</feature>
<evidence type="ECO:0000313" key="22">
    <source>
        <dbReference type="Proteomes" id="UP000189703"/>
    </source>
</evidence>
<feature type="chain" id="PRO_5010665290" description="Receptor-like serine/threonine-protein kinase" evidence="18">
    <location>
        <begin position="24"/>
        <end position="828"/>
    </location>
</feature>
<accession>A0A1U8AM80</accession>
<dbReference type="GO" id="GO:0048544">
    <property type="term" value="P:recognition of pollen"/>
    <property type="evidence" value="ECO:0007669"/>
    <property type="project" value="InterPro"/>
</dbReference>
<evidence type="ECO:0000256" key="5">
    <source>
        <dbReference type="ARBA" id="ARBA00022692"/>
    </source>
</evidence>
<feature type="domain" description="Bulb-type lectin" evidence="20">
    <location>
        <begin position="24"/>
        <end position="149"/>
    </location>
</feature>
<dbReference type="SUPFAM" id="SSF56112">
    <property type="entry name" value="Protein kinase-like (PK-like)"/>
    <property type="match status" value="1"/>
</dbReference>
<dbReference type="Gene3D" id="3.30.200.20">
    <property type="entry name" value="Phosphorylase Kinase, domain 1"/>
    <property type="match status" value="1"/>
</dbReference>
<dbReference type="CDD" id="cd01098">
    <property type="entry name" value="PAN_AP_plant"/>
    <property type="match status" value="1"/>
</dbReference>
<keyword evidence="5 17" id="KW-0812">Transmembrane</keyword>
<evidence type="ECO:0000256" key="9">
    <source>
        <dbReference type="ARBA" id="ARBA00022840"/>
    </source>
</evidence>
<keyword evidence="22" id="KW-1185">Reference proteome</keyword>
<evidence type="ECO:0000256" key="3">
    <source>
        <dbReference type="ARBA" id="ARBA00022527"/>
    </source>
</evidence>
<dbReference type="SMART" id="SM00473">
    <property type="entry name" value="PAN_AP"/>
    <property type="match status" value="1"/>
</dbReference>
<dbReference type="InterPro" id="IPR000719">
    <property type="entry name" value="Prot_kinase_dom"/>
</dbReference>
<protein>
    <recommendedName>
        <fullName evidence="15">Receptor-like serine/threonine-protein kinase</fullName>
        <ecNumber evidence="15">2.7.11.1</ecNumber>
    </recommendedName>
</protein>
<evidence type="ECO:0000256" key="4">
    <source>
        <dbReference type="ARBA" id="ARBA00022679"/>
    </source>
</evidence>
<dbReference type="InterPro" id="IPR024171">
    <property type="entry name" value="SRK-like_kinase"/>
</dbReference>
<evidence type="ECO:0000256" key="18">
    <source>
        <dbReference type="SAM" id="SignalP"/>
    </source>
</evidence>
<dbReference type="PROSITE" id="PS00107">
    <property type="entry name" value="PROTEIN_KINASE_ATP"/>
    <property type="match status" value="1"/>
</dbReference>
<evidence type="ECO:0000256" key="15">
    <source>
        <dbReference type="PIRNR" id="PIRNR000641"/>
    </source>
</evidence>
<dbReference type="AlphaFoldDB" id="A0A1U8AM80"/>
<dbReference type="PANTHER" id="PTHR27002">
    <property type="entry name" value="RECEPTOR-LIKE SERINE/THREONINE-PROTEIN KINASE SD1-8"/>
    <property type="match status" value="1"/>
</dbReference>
<feature type="signal peptide" evidence="18">
    <location>
        <begin position="1"/>
        <end position="23"/>
    </location>
</feature>
<evidence type="ECO:0000256" key="8">
    <source>
        <dbReference type="ARBA" id="ARBA00022777"/>
    </source>
</evidence>
<evidence type="ECO:0000256" key="7">
    <source>
        <dbReference type="ARBA" id="ARBA00022741"/>
    </source>
</evidence>
<keyword evidence="4 15" id="KW-0808">Transferase</keyword>
<comment type="catalytic activity">
    <reaction evidence="15">
        <text>L-threonyl-[protein] + ATP = O-phospho-L-threonyl-[protein] + ADP + H(+)</text>
        <dbReference type="Rhea" id="RHEA:46608"/>
        <dbReference type="Rhea" id="RHEA-COMP:11060"/>
        <dbReference type="Rhea" id="RHEA-COMP:11605"/>
        <dbReference type="ChEBI" id="CHEBI:15378"/>
        <dbReference type="ChEBI" id="CHEBI:30013"/>
        <dbReference type="ChEBI" id="CHEBI:30616"/>
        <dbReference type="ChEBI" id="CHEBI:61977"/>
        <dbReference type="ChEBI" id="CHEBI:456216"/>
        <dbReference type="EC" id="2.7.11.1"/>
    </reaction>
</comment>
<evidence type="ECO:0000256" key="14">
    <source>
        <dbReference type="ARBA" id="ARBA00023180"/>
    </source>
</evidence>
<evidence type="ECO:0000256" key="11">
    <source>
        <dbReference type="ARBA" id="ARBA00023136"/>
    </source>
</evidence>
<evidence type="ECO:0000259" key="19">
    <source>
        <dbReference type="PROSITE" id="PS50011"/>
    </source>
</evidence>
<dbReference type="GO" id="GO:0004674">
    <property type="term" value="F:protein serine/threonine kinase activity"/>
    <property type="evidence" value="ECO:0007669"/>
    <property type="project" value="UniProtKB-KW"/>
</dbReference>
<evidence type="ECO:0000256" key="16">
    <source>
        <dbReference type="PROSITE-ProRule" id="PRU10141"/>
    </source>
</evidence>
<evidence type="ECO:0000256" key="2">
    <source>
        <dbReference type="ARBA" id="ARBA00022475"/>
    </source>
</evidence>
<name>A0A1U8AM80_NELNU</name>
<dbReference type="PROSITE" id="PS50927">
    <property type="entry name" value="BULB_LECTIN"/>
    <property type="match status" value="1"/>
</dbReference>
<evidence type="ECO:0000256" key="12">
    <source>
        <dbReference type="ARBA" id="ARBA00023157"/>
    </source>
</evidence>
<evidence type="ECO:0000256" key="17">
    <source>
        <dbReference type="SAM" id="Phobius"/>
    </source>
</evidence>
<dbReference type="OrthoDB" id="4062651at2759"/>
<dbReference type="InterPro" id="IPR001245">
    <property type="entry name" value="Ser-Thr/Tyr_kinase_cat_dom"/>
</dbReference>
<evidence type="ECO:0000313" key="24">
    <source>
        <dbReference type="RefSeq" id="XP_010268930.1"/>
    </source>
</evidence>
<dbReference type="FunFam" id="2.90.10.10:FF:000005">
    <property type="entry name" value="G-type lectin S-receptor-like serine/threonine-protein kinase"/>
    <property type="match status" value="1"/>
</dbReference>
<dbReference type="InterPro" id="IPR001480">
    <property type="entry name" value="Bulb-type_lectin_dom"/>
</dbReference>
<dbReference type="Pfam" id="PF08276">
    <property type="entry name" value="PAN_2"/>
    <property type="match status" value="1"/>
</dbReference>
<dbReference type="CDD" id="cd00028">
    <property type="entry name" value="B_lectin"/>
    <property type="match status" value="1"/>
</dbReference>
<dbReference type="GO" id="GO:0005886">
    <property type="term" value="C:plasma membrane"/>
    <property type="evidence" value="ECO:0007669"/>
    <property type="project" value="UniProtKB-SubCell"/>
</dbReference>
<keyword evidence="10 17" id="KW-1133">Transmembrane helix</keyword>
<comment type="similarity">
    <text evidence="15">Belongs to the protein kinase superfamily. Ser/Thr protein kinase family.</text>
</comment>
<dbReference type="Pfam" id="PF01453">
    <property type="entry name" value="B_lectin"/>
    <property type="match status" value="1"/>
</dbReference>
<sequence>MVWPSPLISLFILCSSLLPLCSGKYRITAGETISGNHTIISAGETFALGFFSPGNSTNRYLGIWYNNIPQQTVVWVANREAPLFNNSSGVFTVADDGNLMVLDGSKKVLWSSNISVADVDKNNTIGLLMDSGNLVLRNSNNTADLWQSFDYPSDTILPGMRVSLNLKTGQSIHATSWISEDDPAPGEFNLAIDGSLQLLTRRSSGTYWRSETWDGRLSVGALENINNYAFYLTYTVNDEEANVTFSLSRDSMPAMFKLDRSGQIELLSWFESENQWKLLSSIPEEACDFFNQCGPNGSCDRNSSSLICKCLEGFEPKVLTEWEKGNWSGGCVRRKKLSCDNTNGFLRFESVKLPDQSISMGDFSMTECRAACLRNCSCTAYAFSNFSGAVTTRCLNWVGDFNDFVQNYSGGHDLYVRLDSSELVGIGETRNVIDKNRRRVIIAVATVACGVLLMGALGYFLWRRRLSKEGEEAESILEVNNRGSQVLGGEANASELSTFSFSTIQAVTQNFSEVNKLGQGGFGSVYKGILPDGQEVAVKRLSKKSGQGLEEFMNEIKLIAKLQHRNLVRLLGCCIQGTEKILIYEYLPNKSLNKLLFDPTKQSDLDWCKRYNIVEGIAQGLLYLHKHSRVKVIHRDLKASNILLDGDMNPKISDFGMARMFGANQTEANTDRLVGTFGYMSPEYALDGTFSEKSDVFSFGVLLLEIISGKKNTGMYPTNQTLPLVGYAWQLWREDRAAELIDPSIRETCLENQVVKCVHVGLLCVQEDPVDRPTMSSVIFMLGNESAILPMPREPLFSAVRRSATVTSSSNLNDYSINQVTLTMEQPR</sequence>
<feature type="domain" description="Apple" evidence="21">
    <location>
        <begin position="339"/>
        <end position="419"/>
    </location>
</feature>
<keyword evidence="14" id="KW-0325">Glycoprotein</keyword>
<dbReference type="OMA" id="NECESEC"/>
<dbReference type="Gene3D" id="1.10.510.10">
    <property type="entry name" value="Transferase(Phosphotransferase) domain 1"/>
    <property type="match status" value="1"/>
</dbReference>
<dbReference type="InterPro" id="IPR036426">
    <property type="entry name" value="Bulb-type_lectin_dom_sf"/>
</dbReference>
<evidence type="ECO:0000256" key="1">
    <source>
        <dbReference type="ARBA" id="ARBA00004251"/>
    </source>
</evidence>
<dbReference type="SUPFAM" id="SSF51110">
    <property type="entry name" value="alpha-D-mannose-specific plant lectins"/>
    <property type="match status" value="1"/>
</dbReference>
<dbReference type="Proteomes" id="UP000189703">
    <property type="component" value="Unplaced"/>
</dbReference>
<dbReference type="EC" id="2.7.11.1" evidence="15"/>
<evidence type="ECO:0000313" key="23">
    <source>
        <dbReference type="RefSeq" id="XP_010268929.1"/>
    </source>
</evidence>
<dbReference type="InterPro" id="IPR000858">
    <property type="entry name" value="S_locus_glycoprot_dom"/>
</dbReference>
<dbReference type="Gene3D" id="2.90.10.10">
    <property type="entry name" value="Bulb-type lectin domain"/>
    <property type="match status" value="1"/>
</dbReference>
<dbReference type="InterPro" id="IPR008271">
    <property type="entry name" value="Ser/Thr_kinase_AS"/>
</dbReference>
<keyword evidence="9 15" id="KW-0067">ATP-binding</keyword>
<dbReference type="PANTHER" id="PTHR27002:SF925">
    <property type="entry name" value="RECEPTOR-LIKE SERINE_THREONINE-PROTEIN KINASE"/>
    <property type="match status" value="1"/>
</dbReference>
<dbReference type="RefSeq" id="XP_010268930.1">
    <property type="nucleotide sequence ID" value="XM_010270628.2"/>
</dbReference>
<keyword evidence="13" id="KW-0675">Receptor</keyword>
<feature type="domain" description="Protein kinase" evidence="19">
    <location>
        <begin position="511"/>
        <end position="797"/>
    </location>
</feature>
<evidence type="ECO:0000256" key="13">
    <source>
        <dbReference type="ARBA" id="ARBA00023170"/>
    </source>
</evidence>
<dbReference type="FunFam" id="3.30.200.20:FF:000330">
    <property type="entry name" value="G-type lectin S-receptor-like serine/threonine-protein kinase At4g03230"/>
    <property type="match status" value="1"/>
</dbReference>
<keyword evidence="12" id="KW-1015">Disulfide bond</keyword>
<keyword evidence="8 15" id="KW-0418">Kinase</keyword>
<dbReference type="PIRSF" id="PIRSF000641">
    <property type="entry name" value="SRK"/>
    <property type="match status" value="1"/>
</dbReference>
<dbReference type="FunFam" id="1.10.510.10:FF:000060">
    <property type="entry name" value="G-type lectin S-receptor-like serine/threonine-protein kinase"/>
    <property type="match status" value="1"/>
</dbReference>
<dbReference type="InterPro" id="IPR017441">
    <property type="entry name" value="Protein_kinase_ATP_BS"/>
</dbReference>
<comment type="catalytic activity">
    <reaction evidence="15">
        <text>L-seryl-[protein] + ATP = O-phospho-L-seryl-[protein] + ADP + H(+)</text>
        <dbReference type="Rhea" id="RHEA:17989"/>
        <dbReference type="Rhea" id="RHEA-COMP:9863"/>
        <dbReference type="Rhea" id="RHEA-COMP:11604"/>
        <dbReference type="ChEBI" id="CHEBI:15378"/>
        <dbReference type="ChEBI" id="CHEBI:29999"/>
        <dbReference type="ChEBI" id="CHEBI:30616"/>
        <dbReference type="ChEBI" id="CHEBI:83421"/>
        <dbReference type="ChEBI" id="CHEBI:456216"/>
        <dbReference type="EC" id="2.7.11.1"/>
    </reaction>
</comment>
<dbReference type="RefSeq" id="XP_010268929.1">
    <property type="nucleotide sequence ID" value="XM_010270627.2"/>
</dbReference>
<keyword evidence="3 15" id="KW-0723">Serine/threonine-protein kinase</keyword>
<dbReference type="Pfam" id="PF00954">
    <property type="entry name" value="S_locus_glycop"/>
    <property type="match status" value="1"/>
</dbReference>
<dbReference type="PROSITE" id="PS50011">
    <property type="entry name" value="PROTEIN_KINASE_DOM"/>
    <property type="match status" value="1"/>
</dbReference>
<proteinExistence type="inferred from homology"/>
<feature type="transmembrane region" description="Helical" evidence="17">
    <location>
        <begin position="440"/>
        <end position="462"/>
    </location>
</feature>
<dbReference type="GO" id="GO:0005524">
    <property type="term" value="F:ATP binding"/>
    <property type="evidence" value="ECO:0007669"/>
    <property type="project" value="UniProtKB-UniRule"/>
</dbReference>
<evidence type="ECO:0000256" key="10">
    <source>
        <dbReference type="ARBA" id="ARBA00022989"/>
    </source>
</evidence>
<dbReference type="KEGG" id="nnu:104605740"/>
<dbReference type="CDD" id="cd14066">
    <property type="entry name" value="STKc_IRAK"/>
    <property type="match status" value="1"/>
</dbReference>
<dbReference type="GeneID" id="104605740"/>
<reference evidence="23 24" key="1">
    <citation type="submission" date="2025-04" db="UniProtKB">
        <authorList>
            <consortium name="RefSeq"/>
        </authorList>
    </citation>
    <scope>IDENTIFICATION</scope>
</reference>
<evidence type="ECO:0000259" key="20">
    <source>
        <dbReference type="PROSITE" id="PS50927"/>
    </source>
</evidence>
<gene>
    <name evidence="23 24" type="primary">LOC104605740</name>
</gene>
<dbReference type="InterPro" id="IPR003609">
    <property type="entry name" value="Pan_app"/>
</dbReference>
<dbReference type="SMART" id="SM00220">
    <property type="entry name" value="S_TKc"/>
    <property type="match status" value="1"/>
</dbReference>
<organism evidence="22 24">
    <name type="scientific">Nelumbo nucifera</name>
    <name type="common">Sacred lotus</name>
    <dbReference type="NCBI Taxonomy" id="4432"/>
    <lineage>
        <taxon>Eukaryota</taxon>
        <taxon>Viridiplantae</taxon>
        <taxon>Streptophyta</taxon>
        <taxon>Embryophyta</taxon>
        <taxon>Tracheophyta</taxon>
        <taxon>Spermatophyta</taxon>
        <taxon>Magnoliopsida</taxon>
        <taxon>Proteales</taxon>
        <taxon>Nelumbonaceae</taxon>
        <taxon>Nelumbo</taxon>
    </lineage>
</organism>
<keyword evidence="7 15" id="KW-0547">Nucleotide-binding</keyword>
<keyword evidence="2" id="KW-1003">Cell membrane</keyword>
<dbReference type="eggNOG" id="ENOG502QPYW">
    <property type="taxonomic scope" value="Eukaryota"/>
</dbReference>
<evidence type="ECO:0000259" key="21">
    <source>
        <dbReference type="PROSITE" id="PS50948"/>
    </source>
</evidence>
<comment type="subcellular location">
    <subcellularLocation>
        <location evidence="1">Cell membrane</location>
        <topology evidence="1">Single-pass type I membrane protein</topology>
    </subcellularLocation>
</comment>
<dbReference type="Pfam" id="PF07714">
    <property type="entry name" value="PK_Tyr_Ser-Thr"/>
    <property type="match status" value="1"/>
</dbReference>
<keyword evidence="6 18" id="KW-0732">Signal</keyword>
<keyword evidence="11 17" id="KW-0472">Membrane</keyword>
<evidence type="ECO:0000256" key="6">
    <source>
        <dbReference type="ARBA" id="ARBA00022729"/>
    </source>
</evidence>
<dbReference type="PROSITE" id="PS00108">
    <property type="entry name" value="PROTEIN_KINASE_ST"/>
    <property type="match status" value="1"/>
</dbReference>